<dbReference type="PRINTS" id="PR00463">
    <property type="entry name" value="EP450I"/>
</dbReference>
<dbReference type="InterPro" id="IPR036396">
    <property type="entry name" value="Cyt_P450_sf"/>
</dbReference>
<dbReference type="PRINTS" id="PR00385">
    <property type="entry name" value="P450"/>
</dbReference>
<dbReference type="GO" id="GO:0004497">
    <property type="term" value="F:monooxygenase activity"/>
    <property type="evidence" value="ECO:0007669"/>
    <property type="project" value="UniProtKB-KW"/>
</dbReference>
<comment type="cofactor">
    <cofactor evidence="11">
        <name>heme</name>
        <dbReference type="ChEBI" id="CHEBI:30413"/>
    </cofactor>
</comment>
<feature type="chain" id="PRO_5039367708" description="Cytochrome P450" evidence="13">
    <location>
        <begin position="24"/>
        <end position="504"/>
    </location>
</feature>
<keyword evidence="15" id="KW-1185">Reference proteome</keyword>
<organism evidence="14 15">
    <name type="scientific">Dioscorea zingiberensis</name>
    <dbReference type="NCBI Taxonomy" id="325984"/>
    <lineage>
        <taxon>Eukaryota</taxon>
        <taxon>Viridiplantae</taxon>
        <taxon>Streptophyta</taxon>
        <taxon>Embryophyta</taxon>
        <taxon>Tracheophyta</taxon>
        <taxon>Spermatophyta</taxon>
        <taxon>Magnoliopsida</taxon>
        <taxon>Liliopsida</taxon>
        <taxon>Dioscoreales</taxon>
        <taxon>Dioscoreaceae</taxon>
        <taxon>Dioscorea</taxon>
    </lineage>
</organism>
<reference evidence="14" key="2">
    <citation type="journal article" date="2022" name="Hortic Res">
        <title>The genome of Dioscorea zingiberensis sheds light on the biosynthesis, origin and evolution of the medicinally important diosgenin saponins.</title>
        <authorList>
            <person name="Li Y."/>
            <person name="Tan C."/>
            <person name="Li Z."/>
            <person name="Guo J."/>
            <person name="Li S."/>
            <person name="Chen X."/>
            <person name="Wang C."/>
            <person name="Dai X."/>
            <person name="Yang H."/>
            <person name="Song W."/>
            <person name="Hou L."/>
            <person name="Xu J."/>
            <person name="Tong Z."/>
            <person name="Xu A."/>
            <person name="Yuan X."/>
            <person name="Wang W."/>
            <person name="Yang Q."/>
            <person name="Chen L."/>
            <person name="Sun Z."/>
            <person name="Wang K."/>
            <person name="Pan B."/>
            <person name="Chen J."/>
            <person name="Bao Y."/>
            <person name="Liu F."/>
            <person name="Qi X."/>
            <person name="Gang D.R."/>
            <person name="Wen J."/>
            <person name="Li J."/>
        </authorList>
    </citation>
    <scope>NUCLEOTIDE SEQUENCE</scope>
    <source>
        <strain evidence="14">Dzin_1.0</strain>
    </source>
</reference>
<comment type="caution">
    <text evidence="14">The sequence shown here is derived from an EMBL/GenBank/DDBJ whole genome shotgun (WGS) entry which is preliminary data.</text>
</comment>
<protein>
    <recommendedName>
        <fullName evidence="16">Cytochrome P450</fullName>
    </recommendedName>
</protein>
<dbReference type="Gene3D" id="1.10.630.10">
    <property type="entry name" value="Cytochrome P450"/>
    <property type="match status" value="1"/>
</dbReference>
<proteinExistence type="inferred from homology"/>
<evidence type="ECO:0000256" key="5">
    <source>
        <dbReference type="ARBA" id="ARBA00022723"/>
    </source>
</evidence>
<keyword evidence="6" id="KW-1133">Transmembrane helix</keyword>
<evidence type="ECO:0000256" key="10">
    <source>
        <dbReference type="ARBA" id="ARBA00023136"/>
    </source>
</evidence>
<dbReference type="OrthoDB" id="1055148at2759"/>
<keyword evidence="5 11" id="KW-0479">Metal-binding</keyword>
<evidence type="ECO:0000313" key="14">
    <source>
        <dbReference type="EMBL" id="KAJ0978385.1"/>
    </source>
</evidence>
<evidence type="ECO:0000256" key="12">
    <source>
        <dbReference type="RuleBase" id="RU000461"/>
    </source>
</evidence>
<evidence type="ECO:0000256" key="11">
    <source>
        <dbReference type="PIRSR" id="PIRSR602401-1"/>
    </source>
</evidence>
<evidence type="ECO:0000256" key="3">
    <source>
        <dbReference type="ARBA" id="ARBA00022617"/>
    </source>
</evidence>
<dbReference type="Proteomes" id="UP001085076">
    <property type="component" value="Miscellaneous, Linkage group lg03"/>
</dbReference>
<evidence type="ECO:0000256" key="13">
    <source>
        <dbReference type="SAM" id="SignalP"/>
    </source>
</evidence>
<dbReference type="InterPro" id="IPR050651">
    <property type="entry name" value="Plant_Cytochrome_P450_Monoox"/>
</dbReference>
<comment type="similarity">
    <text evidence="2 12">Belongs to the cytochrome P450 family.</text>
</comment>
<keyword evidence="4" id="KW-0812">Transmembrane</keyword>
<reference evidence="14" key="1">
    <citation type="submission" date="2021-03" db="EMBL/GenBank/DDBJ databases">
        <authorList>
            <person name="Li Z."/>
            <person name="Yang C."/>
        </authorList>
    </citation>
    <scope>NUCLEOTIDE SEQUENCE</scope>
    <source>
        <strain evidence="14">Dzin_1.0</strain>
        <tissue evidence="14">Leaf</tissue>
    </source>
</reference>
<keyword evidence="10" id="KW-0472">Membrane</keyword>
<dbReference type="EMBL" id="JAGGNH010000003">
    <property type="protein sequence ID" value="KAJ0978385.1"/>
    <property type="molecule type" value="Genomic_DNA"/>
</dbReference>
<keyword evidence="13" id="KW-0732">Signal</keyword>
<feature type="binding site" description="axial binding residue" evidence="11">
    <location>
        <position position="440"/>
    </location>
    <ligand>
        <name>heme</name>
        <dbReference type="ChEBI" id="CHEBI:30413"/>
    </ligand>
    <ligandPart>
        <name>Fe</name>
        <dbReference type="ChEBI" id="CHEBI:18248"/>
    </ligandPart>
</feature>
<dbReference type="FunFam" id="1.10.630.10:FF:000081">
    <property type="entry name" value="Cytochrome P450 CYP81N5"/>
    <property type="match status" value="1"/>
</dbReference>
<keyword evidence="9 12" id="KW-0503">Monooxygenase</keyword>
<evidence type="ECO:0000256" key="1">
    <source>
        <dbReference type="ARBA" id="ARBA00004167"/>
    </source>
</evidence>
<accession>A0A9D5CU39</accession>
<evidence type="ECO:0000256" key="7">
    <source>
        <dbReference type="ARBA" id="ARBA00023002"/>
    </source>
</evidence>
<dbReference type="GO" id="GO:0005506">
    <property type="term" value="F:iron ion binding"/>
    <property type="evidence" value="ECO:0007669"/>
    <property type="project" value="InterPro"/>
</dbReference>
<gene>
    <name evidence="14" type="ORF">J5N97_013859</name>
</gene>
<evidence type="ECO:0000256" key="8">
    <source>
        <dbReference type="ARBA" id="ARBA00023004"/>
    </source>
</evidence>
<dbReference type="GO" id="GO:0016705">
    <property type="term" value="F:oxidoreductase activity, acting on paired donors, with incorporation or reduction of molecular oxygen"/>
    <property type="evidence" value="ECO:0007669"/>
    <property type="project" value="InterPro"/>
</dbReference>
<dbReference type="InterPro" id="IPR017972">
    <property type="entry name" value="Cyt_P450_CS"/>
</dbReference>
<dbReference type="Pfam" id="PF00067">
    <property type="entry name" value="p450"/>
    <property type="match status" value="1"/>
</dbReference>
<feature type="signal peptide" evidence="13">
    <location>
        <begin position="1"/>
        <end position="23"/>
    </location>
</feature>
<dbReference type="AlphaFoldDB" id="A0A9D5CU39"/>
<evidence type="ECO:0000256" key="4">
    <source>
        <dbReference type="ARBA" id="ARBA00022692"/>
    </source>
</evidence>
<dbReference type="PANTHER" id="PTHR47947:SF62">
    <property type="entry name" value="CYTOCHROME P450, FAMILY 81, SUBFAMILY D, POLYPEPTIDE 5"/>
    <property type="match status" value="1"/>
</dbReference>
<keyword evidence="7 12" id="KW-0560">Oxidoreductase</keyword>
<dbReference type="InterPro" id="IPR001128">
    <property type="entry name" value="Cyt_P450"/>
</dbReference>
<evidence type="ECO:0000256" key="9">
    <source>
        <dbReference type="ARBA" id="ARBA00023033"/>
    </source>
</evidence>
<evidence type="ECO:0000256" key="2">
    <source>
        <dbReference type="ARBA" id="ARBA00010617"/>
    </source>
</evidence>
<dbReference type="PROSITE" id="PS00086">
    <property type="entry name" value="CYTOCHROME_P450"/>
    <property type="match status" value="1"/>
</dbReference>
<evidence type="ECO:0000313" key="15">
    <source>
        <dbReference type="Proteomes" id="UP001085076"/>
    </source>
</evidence>
<keyword evidence="8 11" id="KW-0408">Iron</keyword>
<comment type="subcellular location">
    <subcellularLocation>
        <location evidence="1">Membrane</location>
        <topology evidence="1">Single-pass membrane protein</topology>
    </subcellularLocation>
</comment>
<evidence type="ECO:0000256" key="6">
    <source>
        <dbReference type="ARBA" id="ARBA00022989"/>
    </source>
</evidence>
<dbReference type="GO" id="GO:0016020">
    <property type="term" value="C:membrane"/>
    <property type="evidence" value="ECO:0007669"/>
    <property type="project" value="UniProtKB-SubCell"/>
</dbReference>
<keyword evidence="3 11" id="KW-0349">Heme</keyword>
<sequence>MDAIFSGIALILFLLLLFKLFSSSPTSVNNKKTKGVPPPSPPALPFIGHLHLFKKPFHHTLSKLSSRYGPVLLLHFGSRRVLVVTSHTLAVECFTKNDLAFASRPRLASGRFLTYGYTTIGFSPYGPHWRSLRRIVAHELFSSARLQSLADSRAAELKCLLRQLFQERSDKHVFTRVELRPKLFELILNVLMRSIANKRCGEEKSGRFLDIVRGTFTFSGTSNLRDFLPILRMFDFIGTRKRLTWLESEWESNLQGLIDEQRMLDRDESKKTMIGVMLSLQEEDPEQYTDRFIKALFLSLIMAGTDTSTATLEWAMSLLLNHPETLVKAREELDEQIEHGRLIEENDLPKLPYLQGIINEAMRLHPATPLLLPHESIQDCELNGFHVEQGTILLVNAYAMQRDPEMWGPNANEFKPERYQEISTDLSKMMMPFGMGRRRCPGEALAAKLMGLALGAFIQCFEWERVGKEMVDMEEGLGMSMPKAKPLAALCKPRPTMIDVLSAL</sequence>
<dbReference type="PANTHER" id="PTHR47947">
    <property type="entry name" value="CYTOCHROME P450 82C3-RELATED"/>
    <property type="match status" value="1"/>
</dbReference>
<evidence type="ECO:0008006" key="16">
    <source>
        <dbReference type="Google" id="ProtNLM"/>
    </source>
</evidence>
<dbReference type="SUPFAM" id="SSF48264">
    <property type="entry name" value="Cytochrome P450"/>
    <property type="match status" value="1"/>
</dbReference>
<dbReference type="InterPro" id="IPR002401">
    <property type="entry name" value="Cyt_P450_E_grp-I"/>
</dbReference>
<name>A0A9D5CU39_9LILI</name>
<dbReference type="GO" id="GO:0020037">
    <property type="term" value="F:heme binding"/>
    <property type="evidence" value="ECO:0007669"/>
    <property type="project" value="InterPro"/>
</dbReference>